<organism evidence="8 9">
    <name type="scientific">Kocuria dechangensis</name>
    <dbReference type="NCBI Taxonomy" id="1176249"/>
    <lineage>
        <taxon>Bacteria</taxon>
        <taxon>Bacillati</taxon>
        <taxon>Actinomycetota</taxon>
        <taxon>Actinomycetes</taxon>
        <taxon>Micrococcales</taxon>
        <taxon>Micrococcaceae</taxon>
        <taxon>Kocuria</taxon>
    </lineage>
</organism>
<dbReference type="GO" id="GO:0006637">
    <property type="term" value="P:acyl-CoA metabolic process"/>
    <property type="evidence" value="ECO:0007669"/>
    <property type="project" value="TreeGrafter"/>
</dbReference>
<gene>
    <name evidence="8" type="primary">acs</name>
    <name evidence="8" type="ORF">GCM10011374_25010</name>
</gene>
<dbReference type="Proteomes" id="UP000638848">
    <property type="component" value="Unassembled WGS sequence"/>
</dbReference>
<dbReference type="GO" id="GO:0016405">
    <property type="term" value="F:CoA-ligase activity"/>
    <property type="evidence" value="ECO:0007669"/>
    <property type="project" value="UniProtKB-ARBA"/>
</dbReference>
<feature type="domain" description="AMP-binding enzyme C-terminal" evidence="7">
    <location>
        <begin position="485"/>
        <end position="562"/>
    </location>
</feature>
<comment type="caution">
    <text evidence="8">The sequence shown here is derived from an EMBL/GenBank/DDBJ whole genome shotgun (WGS) entry which is preliminary data.</text>
</comment>
<dbReference type="GO" id="GO:0006633">
    <property type="term" value="P:fatty acid biosynthetic process"/>
    <property type="evidence" value="ECO:0007669"/>
    <property type="project" value="TreeGrafter"/>
</dbReference>
<dbReference type="InterPro" id="IPR020845">
    <property type="entry name" value="AMP-binding_CS"/>
</dbReference>
<evidence type="ECO:0000259" key="7">
    <source>
        <dbReference type="Pfam" id="PF13193"/>
    </source>
</evidence>
<dbReference type="InterPro" id="IPR025110">
    <property type="entry name" value="AMP-bd_C"/>
</dbReference>
<accession>A0A917GXX4</accession>
<proteinExistence type="inferred from homology"/>
<dbReference type="Gene3D" id="3.30.300.30">
    <property type="match status" value="1"/>
</dbReference>
<feature type="region of interest" description="Disordered" evidence="5">
    <location>
        <begin position="571"/>
        <end position="590"/>
    </location>
</feature>
<dbReference type="InterPro" id="IPR042099">
    <property type="entry name" value="ANL_N_sf"/>
</dbReference>
<dbReference type="InterPro" id="IPR051087">
    <property type="entry name" value="Mitochondrial_ACSM"/>
</dbReference>
<evidence type="ECO:0000313" key="8">
    <source>
        <dbReference type="EMBL" id="GGG61059.1"/>
    </source>
</evidence>
<evidence type="ECO:0000256" key="2">
    <source>
        <dbReference type="ARBA" id="ARBA00022598"/>
    </source>
</evidence>
<feature type="region of interest" description="Disordered" evidence="5">
    <location>
        <begin position="1"/>
        <end position="24"/>
    </location>
</feature>
<name>A0A917GXX4_9MICC</name>
<dbReference type="RefSeq" id="WP_188537704.1">
    <property type="nucleotide sequence ID" value="NZ_BMEQ01000013.1"/>
</dbReference>
<dbReference type="PANTHER" id="PTHR43605:SF10">
    <property type="entry name" value="ACYL-COA SYNTHETASE MEDIUM CHAIN FAMILY MEMBER 3"/>
    <property type="match status" value="1"/>
</dbReference>
<reference evidence="8" key="1">
    <citation type="journal article" date="2014" name="Int. J. Syst. Evol. Microbiol.">
        <title>Complete genome sequence of Corynebacterium casei LMG S-19264T (=DSM 44701T), isolated from a smear-ripened cheese.</title>
        <authorList>
            <consortium name="US DOE Joint Genome Institute (JGI-PGF)"/>
            <person name="Walter F."/>
            <person name="Albersmeier A."/>
            <person name="Kalinowski J."/>
            <person name="Ruckert C."/>
        </authorList>
    </citation>
    <scope>NUCLEOTIDE SEQUENCE</scope>
    <source>
        <strain evidence="8">CGMCC 1.12187</strain>
    </source>
</reference>
<feature type="domain" description="AMP-dependent synthetase/ligase" evidence="6">
    <location>
        <begin position="80"/>
        <end position="434"/>
    </location>
</feature>
<dbReference type="InterPro" id="IPR000873">
    <property type="entry name" value="AMP-dep_synth/lig_dom"/>
</dbReference>
<reference evidence="8" key="2">
    <citation type="submission" date="2020-09" db="EMBL/GenBank/DDBJ databases">
        <authorList>
            <person name="Sun Q."/>
            <person name="Zhou Y."/>
        </authorList>
    </citation>
    <scope>NUCLEOTIDE SEQUENCE</scope>
    <source>
        <strain evidence="8">CGMCC 1.12187</strain>
    </source>
</reference>
<dbReference type="Gene3D" id="3.40.50.12780">
    <property type="entry name" value="N-terminal domain of ligase-like"/>
    <property type="match status" value="1"/>
</dbReference>
<dbReference type="GO" id="GO:0015645">
    <property type="term" value="F:fatty acid ligase activity"/>
    <property type="evidence" value="ECO:0007669"/>
    <property type="project" value="TreeGrafter"/>
</dbReference>
<keyword evidence="4" id="KW-0067">ATP-binding</keyword>
<sequence length="605" mass="67123">MVEPVPQNAPSGAPGAPEQDVSRQYEAVRDRLLELREDYDQAREEFRWPRMERFNYALDWFDHVARDPRRGARDALWIVGQDGTELRRTFRELSVSSARTANWLRALGVRRGHRILLMLGNQLELWETQLAGMKLGAPLIPTAVMMPPADLLDRVRRGRVSWVVTDAANAPKFASVDGDYGLVVVGSPDEVAAVQEQLPGRAVHHYEEAAAAPEQFVPDAPTSSHDPLLLYFTSGTTSQAKLVEHTHYSYSFGHLSTVYWIGLRPGDVHLNIASPGWGKHSWSNFFAPWIAEATVFIYNQDRFDAPGLMEQMSRAGVTSFCAPPTVWRMLIQADLHRVQNPPLSVVSAGEPLNPEVIRRVQDAWGVTIRDGYGQTETTLQIANTPGQPVVPGAMGRPLPGFVVELLDTRTGEPAQEGEICLRVDDDPPGIMAGYIDEPERTAEVVKDGWYHTRDIASRDEHGVYTYVGRTDDVFKASDYRISPFELESVLIEHPAVAEAAVVPAPDPVRHAVPKAYLVLAAGAEPTRELAGEILRFARENLAPYKRVRKVEFTDLPKTISGKIRRVALREREEAADRSRPADPGALAAGGLGVEYTEADFPGLRD</sequence>
<keyword evidence="3" id="KW-0547">Nucleotide-binding</keyword>
<dbReference type="FunFam" id="3.30.300.30:FF:000028">
    <property type="entry name" value="AMP-dependent synthetase"/>
    <property type="match status" value="1"/>
</dbReference>
<keyword evidence="2" id="KW-0436">Ligase</keyword>
<dbReference type="SUPFAM" id="SSF56801">
    <property type="entry name" value="Acetyl-CoA synthetase-like"/>
    <property type="match status" value="1"/>
</dbReference>
<dbReference type="GO" id="GO:0004321">
    <property type="term" value="F:fatty-acyl-CoA synthase activity"/>
    <property type="evidence" value="ECO:0007669"/>
    <property type="project" value="TreeGrafter"/>
</dbReference>
<dbReference type="AlphaFoldDB" id="A0A917GXX4"/>
<dbReference type="Pfam" id="PF13193">
    <property type="entry name" value="AMP-binding_C"/>
    <property type="match status" value="1"/>
</dbReference>
<feature type="compositionally biased region" description="Basic and acidic residues" evidence="5">
    <location>
        <begin position="571"/>
        <end position="580"/>
    </location>
</feature>
<dbReference type="Pfam" id="PF00501">
    <property type="entry name" value="AMP-binding"/>
    <property type="match status" value="1"/>
</dbReference>
<evidence type="ECO:0000256" key="1">
    <source>
        <dbReference type="ARBA" id="ARBA00006432"/>
    </source>
</evidence>
<dbReference type="GO" id="GO:0005524">
    <property type="term" value="F:ATP binding"/>
    <property type="evidence" value="ECO:0007669"/>
    <property type="project" value="UniProtKB-KW"/>
</dbReference>
<evidence type="ECO:0000256" key="3">
    <source>
        <dbReference type="ARBA" id="ARBA00022741"/>
    </source>
</evidence>
<evidence type="ECO:0000259" key="6">
    <source>
        <dbReference type="Pfam" id="PF00501"/>
    </source>
</evidence>
<dbReference type="InterPro" id="IPR045851">
    <property type="entry name" value="AMP-bd_C_sf"/>
</dbReference>
<keyword evidence="9" id="KW-1185">Reference proteome</keyword>
<evidence type="ECO:0000313" key="9">
    <source>
        <dbReference type="Proteomes" id="UP000638848"/>
    </source>
</evidence>
<dbReference type="PROSITE" id="PS00455">
    <property type="entry name" value="AMP_BINDING"/>
    <property type="match status" value="1"/>
</dbReference>
<dbReference type="EMBL" id="BMEQ01000013">
    <property type="protein sequence ID" value="GGG61059.1"/>
    <property type="molecule type" value="Genomic_DNA"/>
</dbReference>
<evidence type="ECO:0000256" key="4">
    <source>
        <dbReference type="ARBA" id="ARBA00022840"/>
    </source>
</evidence>
<dbReference type="PANTHER" id="PTHR43605">
    <property type="entry name" value="ACYL-COENZYME A SYNTHETASE"/>
    <property type="match status" value="1"/>
</dbReference>
<comment type="similarity">
    <text evidence="1">Belongs to the ATP-dependent AMP-binding enzyme family.</text>
</comment>
<protein>
    <submittedName>
        <fullName evidence="8">Acetyl-CoA synthetase</fullName>
    </submittedName>
</protein>
<evidence type="ECO:0000256" key="5">
    <source>
        <dbReference type="SAM" id="MobiDB-lite"/>
    </source>
</evidence>